<comment type="caution">
    <text evidence="1">The sequence shown here is derived from an EMBL/GenBank/DDBJ whole genome shotgun (WGS) entry which is preliminary data.</text>
</comment>
<sequence>MSQNIVSRTNQSVDVSDSIAVAATYGFQCTKPAVQSSRRWTTDDDDDDRLCTSVTNGRWAGVEKDE</sequence>
<proteinExistence type="predicted"/>
<evidence type="ECO:0000313" key="1">
    <source>
        <dbReference type="EMBL" id="KAL2738842.1"/>
    </source>
</evidence>
<dbReference type="AlphaFoldDB" id="A0ABD2C1B7"/>
<dbReference type="EMBL" id="JAUDFV010000025">
    <property type="protein sequence ID" value="KAL2738842.1"/>
    <property type="molecule type" value="Genomic_DNA"/>
</dbReference>
<name>A0ABD2C1B7_VESSQ</name>
<keyword evidence="2" id="KW-1185">Reference proteome</keyword>
<dbReference type="Proteomes" id="UP001607302">
    <property type="component" value="Unassembled WGS sequence"/>
</dbReference>
<reference evidence="1 2" key="1">
    <citation type="journal article" date="2024" name="Ann. Entomol. Soc. Am.">
        <title>Genomic analyses of the southern and eastern yellowjacket wasps (Hymenoptera: Vespidae) reveal evolutionary signatures of social life.</title>
        <authorList>
            <person name="Catto M.A."/>
            <person name="Caine P.B."/>
            <person name="Orr S.E."/>
            <person name="Hunt B.G."/>
            <person name="Goodisman M.A.D."/>
        </authorList>
    </citation>
    <scope>NUCLEOTIDE SEQUENCE [LARGE SCALE GENOMIC DNA]</scope>
    <source>
        <strain evidence="1">233</strain>
        <tissue evidence="1">Head and thorax</tissue>
    </source>
</reference>
<organism evidence="1 2">
    <name type="scientific">Vespula squamosa</name>
    <name type="common">Southern yellow jacket</name>
    <name type="synonym">Wasp</name>
    <dbReference type="NCBI Taxonomy" id="30214"/>
    <lineage>
        <taxon>Eukaryota</taxon>
        <taxon>Metazoa</taxon>
        <taxon>Ecdysozoa</taxon>
        <taxon>Arthropoda</taxon>
        <taxon>Hexapoda</taxon>
        <taxon>Insecta</taxon>
        <taxon>Pterygota</taxon>
        <taxon>Neoptera</taxon>
        <taxon>Endopterygota</taxon>
        <taxon>Hymenoptera</taxon>
        <taxon>Apocrita</taxon>
        <taxon>Aculeata</taxon>
        <taxon>Vespoidea</taxon>
        <taxon>Vespidae</taxon>
        <taxon>Vespinae</taxon>
        <taxon>Vespula</taxon>
    </lineage>
</organism>
<protein>
    <submittedName>
        <fullName evidence="1">Uncharacterized protein</fullName>
    </submittedName>
</protein>
<evidence type="ECO:0000313" key="2">
    <source>
        <dbReference type="Proteomes" id="UP001607302"/>
    </source>
</evidence>
<accession>A0ABD2C1B7</accession>
<gene>
    <name evidence="1" type="ORF">V1478_001408</name>
</gene>
<feature type="non-terminal residue" evidence="1">
    <location>
        <position position="66"/>
    </location>
</feature>